<proteinExistence type="predicted"/>
<evidence type="ECO:0000256" key="1">
    <source>
        <dbReference type="SAM" id="Phobius"/>
    </source>
</evidence>
<evidence type="ECO:0000313" key="3">
    <source>
        <dbReference type="Proteomes" id="UP000242084"/>
    </source>
</evidence>
<dbReference type="RefSeq" id="WP_095085330.1">
    <property type="nucleotide sequence ID" value="NZ_PPQZ01000023.1"/>
</dbReference>
<dbReference type="EMBL" id="LT906462">
    <property type="protein sequence ID" value="SNV54860.1"/>
    <property type="molecule type" value="Genomic_DNA"/>
</dbReference>
<name>A0A239Y863_9STAP</name>
<keyword evidence="1" id="KW-0472">Membrane</keyword>
<feature type="transmembrane region" description="Helical" evidence="1">
    <location>
        <begin position="277"/>
        <end position="299"/>
    </location>
</feature>
<feature type="transmembrane region" description="Helical" evidence="1">
    <location>
        <begin position="150"/>
        <end position="169"/>
    </location>
</feature>
<accession>A0A239Y863</accession>
<feature type="transmembrane region" description="Helical" evidence="1">
    <location>
        <begin position="6"/>
        <end position="24"/>
    </location>
</feature>
<keyword evidence="1" id="KW-1133">Transmembrane helix</keyword>
<feature type="transmembrane region" description="Helical" evidence="1">
    <location>
        <begin position="121"/>
        <end position="144"/>
    </location>
</feature>
<keyword evidence="3" id="KW-1185">Reference proteome</keyword>
<keyword evidence="1" id="KW-0812">Transmembrane</keyword>
<dbReference type="KEGG" id="sste:SAMEA4384403_0124"/>
<gene>
    <name evidence="2" type="ORF">SAMEA4384403_00124</name>
</gene>
<reference evidence="2 3" key="1">
    <citation type="submission" date="2017-06" db="EMBL/GenBank/DDBJ databases">
        <authorList>
            <consortium name="Pathogen Informatics"/>
        </authorList>
    </citation>
    <scope>NUCLEOTIDE SEQUENCE [LARGE SCALE GENOMIC DNA]</scope>
    <source>
        <strain evidence="2 3">NCTC13839</strain>
    </source>
</reference>
<dbReference type="AlphaFoldDB" id="A0A239Y863"/>
<organism evidence="2 3">
    <name type="scientific">Mammaliicoccus stepanovicii</name>
    <dbReference type="NCBI Taxonomy" id="643214"/>
    <lineage>
        <taxon>Bacteria</taxon>
        <taxon>Bacillati</taxon>
        <taxon>Bacillota</taxon>
        <taxon>Bacilli</taxon>
        <taxon>Bacillales</taxon>
        <taxon>Staphylococcaceae</taxon>
        <taxon>Mammaliicoccus</taxon>
    </lineage>
</organism>
<protein>
    <submittedName>
        <fullName evidence="2">Uncharacterized protein</fullName>
    </submittedName>
</protein>
<evidence type="ECO:0000313" key="2">
    <source>
        <dbReference type="EMBL" id="SNV54860.1"/>
    </source>
</evidence>
<sequence>MRFLIILGLIILLCIYGYINYYHYNIVVKSYQNKIKKLIQMRKIGKVNIKLMIKGIPIHLRKSLLLNNINNIYLFLSFVLLFTLSVFPLNKNYNLIILILITLIWVKVMQEKMNSLDKIPLFYIGLLIIPLSSVYVLLSMFQLLLESNSINIYVYSYVLLCIIAIISSLMKVSLNYQSHTFLNDCVMLITFIYIMLITYISYGIVGYGFLVTNPNIEVDKFIEMNLIDKNPRNLDILNFMVYYGITSIESLDKFTEIAENGNDVFHQFTTKELTLRVISIGYTVTYISIILNFVSSLFFKGQKNTLFKT</sequence>
<dbReference type="Proteomes" id="UP000242084">
    <property type="component" value="Chromosome 1"/>
</dbReference>
<feature type="transmembrane region" description="Helical" evidence="1">
    <location>
        <begin position="93"/>
        <end position="109"/>
    </location>
</feature>
<feature type="transmembrane region" description="Helical" evidence="1">
    <location>
        <begin position="181"/>
        <end position="205"/>
    </location>
</feature>
<feature type="transmembrane region" description="Helical" evidence="1">
    <location>
        <begin position="64"/>
        <end position="87"/>
    </location>
</feature>